<dbReference type="AlphaFoldDB" id="A0A8X6HWM1"/>
<gene>
    <name evidence="1" type="ORF">TNCT_211341</name>
</gene>
<dbReference type="EMBL" id="BMAO01009491">
    <property type="protein sequence ID" value="GFR31214.1"/>
    <property type="molecule type" value="Genomic_DNA"/>
</dbReference>
<proteinExistence type="predicted"/>
<protein>
    <submittedName>
        <fullName evidence="1">Uncharacterized protein</fullName>
    </submittedName>
</protein>
<sequence>MSSTVTAGWRKRGDSTCGAWVEVMHQEYFRRFHSEETSINVTIEQFPVLLTNGLKVNEVGPFAPPYIKLFPKAFPNTNLYKMQSNNHLPAERCSHEQPVAATQTGSTCCNFIPLFNQICPSPLTPGASLVSSSSISSNVVRSSAKDELCEGRVPVLH</sequence>
<reference evidence="1" key="1">
    <citation type="submission" date="2020-07" db="EMBL/GenBank/DDBJ databases">
        <title>Multicomponent nature underlies the extraordinary mechanical properties of spider dragline silk.</title>
        <authorList>
            <person name="Kono N."/>
            <person name="Nakamura H."/>
            <person name="Mori M."/>
            <person name="Yoshida Y."/>
            <person name="Ohtoshi R."/>
            <person name="Malay A.D."/>
            <person name="Moran D.A.P."/>
            <person name="Tomita M."/>
            <person name="Numata K."/>
            <person name="Arakawa K."/>
        </authorList>
    </citation>
    <scope>NUCLEOTIDE SEQUENCE</scope>
</reference>
<evidence type="ECO:0000313" key="1">
    <source>
        <dbReference type="EMBL" id="GFR31214.1"/>
    </source>
</evidence>
<keyword evidence="2" id="KW-1185">Reference proteome</keyword>
<dbReference type="Proteomes" id="UP000887116">
    <property type="component" value="Unassembled WGS sequence"/>
</dbReference>
<comment type="caution">
    <text evidence="1">The sequence shown here is derived from an EMBL/GenBank/DDBJ whole genome shotgun (WGS) entry which is preliminary data.</text>
</comment>
<evidence type="ECO:0000313" key="2">
    <source>
        <dbReference type="Proteomes" id="UP000887116"/>
    </source>
</evidence>
<organism evidence="1 2">
    <name type="scientific">Trichonephila clavata</name>
    <name type="common">Joro spider</name>
    <name type="synonym">Nephila clavata</name>
    <dbReference type="NCBI Taxonomy" id="2740835"/>
    <lineage>
        <taxon>Eukaryota</taxon>
        <taxon>Metazoa</taxon>
        <taxon>Ecdysozoa</taxon>
        <taxon>Arthropoda</taxon>
        <taxon>Chelicerata</taxon>
        <taxon>Arachnida</taxon>
        <taxon>Araneae</taxon>
        <taxon>Araneomorphae</taxon>
        <taxon>Entelegynae</taxon>
        <taxon>Araneoidea</taxon>
        <taxon>Nephilidae</taxon>
        <taxon>Trichonephila</taxon>
    </lineage>
</organism>
<name>A0A8X6HWM1_TRICU</name>
<accession>A0A8X6HWM1</accession>